<name>A0A0E4BL05_9BRAD</name>
<evidence type="ECO:0000313" key="2">
    <source>
        <dbReference type="EMBL" id="BAR54846.1"/>
    </source>
</evidence>
<dbReference type="EMBL" id="AP014685">
    <property type="protein sequence ID" value="BAR54846.1"/>
    <property type="molecule type" value="Genomic_DNA"/>
</dbReference>
<evidence type="ECO:0000313" key="3">
    <source>
        <dbReference type="Proteomes" id="UP000063308"/>
    </source>
</evidence>
<organism evidence="2 3">
    <name type="scientific">Bradyrhizobium diazoefficiens</name>
    <dbReference type="NCBI Taxonomy" id="1355477"/>
    <lineage>
        <taxon>Bacteria</taxon>
        <taxon>Pseudomonadati</taxon>
        <taxon>Pseudomonadota</taxon>
        <taxon>Alphaproteobacteria</taxon>
        <taxon>Hyphomicrobiales</taxon>
        <taxon>Nitrobacteraceae</taxon>
        <taxon>Bradyrhizobium</taxon>
    </lineage>
</organism>
<protein>
    <submittedName>
        <fullName evidence="2">Uncharacterized protein</fullName>
    </submittedName>
</protein>
<gene>
    <name evidence="2" type="ORF">NK6_1662</name>
</gene>
<keyword evidence="1" id="KW-0812">Transmembrane</keyword>
<proteinExistence type="predicted"/>
<feature type="transmembrane region" description="Helical" evidence="1">
    <location>
        <begin position="6"/>
        <end position="26"/>
    </location>
</feature>
<sequence>MLLLAELLLADVALVAGLLALLLPLLRRTQSLKG</sequence>
<reference evidence="2 3" key="1">
    <citation type="submission" date="2014-11" db="EMBL/GenBank/DDBJ databases">
        <title>Symbiosis island explosion on the genome of extra-slow-growing strains of soybean bradyrhizobia with massive insertion sequences.</title>
        <authorList>
            <person name="Iida T."/>
            <person name="Minamisawa K."/>
        </authorList>
    </citation>
    <scope>NUCLEOTIDE SEQUENCE [LARGE SCALE GENOMIC DNA]</scope>
    <source>
        <strain evidence="2 3">NK6</strain>
    </source>
</reference>
<keyword evidence="1" id="KW-1133">Transmembrane helix</keyword>
<accession>A0A0E4BL05</accession>
<evidence type="ECO:0000256" key="1">
    <source>
        <dbReference type="SAM" id="Phobius"/>
    </source>
</evidence>
<keyword evidence="1" id="KW-0472">Membrane</keyword>
<dbReference type="Proteomes" id="UP000063308">
    <property type="component" value="Chromosome"/>
</dbReference>
<dbReference type="AlphaFoldDB" id="A0A0E4BL05"/>